<evidence type="ECO:0000256" key="5">
    <source>
        <dbReference type="ARBA" id="ARBA00022840"/>
    </source>
</evidence>
<evidence type="ECO:0000256" key="6">
    <source>
        <dbReference type="ARBA" id="ARBA00022967"/>
    </source>
</evidence>
<keyword evidence="7" id="KW-0472">Membrane</keyword>
<sequence>MDDAMIAAEGLRKRFGETWALAGLDLRVAPGTVCGLLGPNGAGKTTAVRVLSTLCAPDAGRARIAGFDAVTEPAQVRARIGVARQYAALDEALTGRDNLRLFGRLYHLSRREARRRADELLDRFRLAHAADRQVRTYSGGMRRRLDLITSLIIAPKVLFLDEPTTGLDPLSRGEIWDTVRTLVAEGTTVLLTTQYLEEADQLADDIAVVDRGRIVASGPPDELKGIIGDRVDVTLARPAPVERAAALLAAEIGDGPAELREDGFSLPVPTGAATLVDVVRRLDAGGIAAVDVALRRPTLDEVFLHLTARGGGDPERAGDQVREAV</sequence>
<evidence type="ECO:0000256" key="8">
    <source>
        <dbReference type="ARBA" id="ARBA00023251"/>
    </source>
</evidence>
<evidence type="ECO:0000256" key="1">
    <source>
        <dbReference type="ARBA" id="ARBA00004413"/>
    </source>
</evidence>
<keyword evidence="3" id="KW-1003">Cell membrane</keyword>
<dbReference type="PROSITE" id="PS50893">
    <property type="entry name" value="ABC_TRANSPORTER_2"/>
    <property type="match status" value="1"/>
</dbReference>
<dbReference type="GO" id="GO:0016887">
    <property type="term" value="F:ATP hydrolysis activity"/>
    <property type="evidence" value="ECO:0007669"/>
    <property type="project" value="InterPro"/>
</dbReference>
<dbReference type="FunFam" id="3.40.50.300:FF:000589">
    <property type="entry name" value="ABC transporter, ATP-binding subunit"/>
    <property type="match status" value="1"/>
</dbReference>
<dbReference type="GO" id="GO:0005524">
    <property type="term" value="F:ATP binding"/>
    <property type="evidence" value="ECO:0007669"/>
    <property type="project" value="UniProtKB-KW"/>
</dbReference>
<dbReference type="RefSeq" id="WP_138634167.1">
    <property type="nucleotide sequence ID" value="NZ_JBICSW010000012.1"/>
</dbReference>
<keyword evidence="4" id="KW-0547">Nucleotide-binding</keyword>
<dbReference type="InterPro" id="IPR003593">
    <property type="entry name" value="AAA+_ATPase"/>
</dbReference>
<comment type="subcellular location">
    <subcellularLocation>
        <location evidence="1">Cell membrane</location>
        <topology evidence="1">Peripheral membrane protein</topology>
        <orientation evidence="1">Cytoplasmic side</orientation>
    </subcellularLocation>
</comment>
<dbReference type="InterPro" id="IPR005894">
    <property type="entry name" value="DrrA"/>
</dbReference>
<dbReference type="GO" id="GO:0005886">
    <property type="term" value="C:plasma membrane"/>
    <property type="evidence" value="ECO:0007669"/>
    <property type="project" value="UniProtKB-SubCell"/>
</dbReference>
<dbReference type="InterPro" id="IPR050763">
    <property type="entry name" value="ABC_transporter_ATP-binding"/>
</dbReference>
<keyword evidence="5 11" id="KW-0067">ATP-binding</keyword>
<evidence type="ECO:0000256" key="9">
    <source>
        <dbReference type="ARBA" id="ARBA00049985"/>
    </source>
</evidence>
<dbReference type="InterPro" id="IPR027417">
    <property type="entry name" value="P-loop_NTPase"/>
</dbReference>
<dbReference type="OrthoDB" id="9804819at2"/>
<protein>
    <submittedName>
        <fullName evidence="11">ATP-binding cassette domain-containing protein</fullName>
    </submittedName>
</protein>
<evidence type="ECO:0000256" key="3">
    <source>
        <dbReference type="ARBA" id="ARBA00022475"/>
    </source>
</evidence>
<dbReference type="EMBL" id="VCKZ01000014">
    <property type="protein sequence ID" value="TMR41739.1"/>
    <property type="molecule type" value="Genomic_DNA"/>
</dbReference>
<name>A0A5S4H9T6_9ACTN</name>
<dbReference type="PROSITE" id="PS00211">
    <property type="entry name" value="ABC_TRANSPORTER_1"/>
    <property type="match status" value="1"/>
</dbReference>
<dbReference type="PANTHER" id="PTHR42711:SF19">
    <property type="entry name" value="DOXORUBICIN RESISTANCE ATP-BINDING PROTEIN DRRA"/>
    <property type="match status" value="1"/>
</dbReference>
<dbReference type="Pfam" id="PF00005">
    <property type="entry name" value="ABC_tran"/>
    <property type="match status" value="1"/>
</dbReference>
<comment type="caution">
    <text evidence="11">The sequence shown here is derived from an EMBL/GenBank/DDBJ whole genome shotgun (WGS) entry which is preliminary data.</text>
</comment>
<evidence type="ECO:0000256" key="2">
    <source>
        <dbReference type="ARBA" id="ARBA00022448"/>
    </source>
</evidence>
<dbReference type="GO" id="GO:0046677">
    <property type="term" value="P:response to antibiotic"/>
    <property type="evidence" value="ECO:0007669"/>
    <property type="project" value="UniProtKB-KW"/>
</dbReference>
<evidence type="ECO:0000256" key="4">
    <source>
        <dbReference type="ARBA" id="ARBA00022741"/>
    </source>
</evidence>
<dbReference type="SMART" id="SM00382">
    <property type="entry name" value="AAA"/>
    <property type="match status" value="1"/>
</dbReference>
<feature type="domain" description="ABC transporter" evidence="10">
    <location>
        <begin position="6"/>
        <end position="236"/>
    </location>
</feature>
<gene>
    <name evidence="11" type="ORF">ETD96_03930</name>
</gene>
<evidence type="ECO:0000313" key="12">
    <source>
        <dbReference type="Proteomes" id="UP000305238"/>
    </source>
</evidence>
<accession>A0A5S4H9T6</accession>
<keyword evidence="12" id="KW-1185">Reference proteome</keyword>
<evidence type="ECO:0000313" key="11">
    <source>
        <dbReference type="EMBL" id="TMR41739.1"/>
    </source>
</evidence>
<organism evidence="11 12">
    <name type="scientific">Actinomadura geliboluensis</name>
    <dbReference type="NCBI Taxonomy" id="882440"/>
    <lineage>
        <taxon>Bacteria</taxon>
        <taxon>Bacillati</taxon>
        <taxon>Actinomycetota</taxon>
        <taxon>Actinomycetes</taxon>
        <taxon>Streptosporangiales</taxon>
        <taxon>Thermomonosporaceae</taxon>
        <taxon>Actinomadura</taxon>
    </lineage>
</organism>
<dbReference type="PANTHER" id="PTHR42711">
    <property type="entry name" value="ABC TRANSPORTER ATP-BINDING PROTEIN"/>
    <property type="match status" value="1"/>
</dbReference>
<dbReference type="SUPFAM" id="SSF52540">
    <property type="entry name" value="P-loop containing nucleoside triphosphate hydrolases"/>
    <property type="match status" value="1"/>
</dbReference>
<dbReference type="InterPro" id="IPR017871">
    <property type="entry name" value="ABC_transporter-like_CS"/>
</dbReference>
<dbReference type="NCBIfam" id="TIGR01188">
    <property type="entry name" value="drrA"/>
    <property type="match status" value="1"/>
</dbReference>
<comment type="similarity">
    <text evidence="9">Belongs to the ABC transporter superfamily. Drug exporter-1 (DrugE1) (TC 3.A.1.105) family.</text>
</comment>
<reference evidence="11 12" key="1">
    <citation type="submission" date="2019-05" db="EMBL/GenBank/DDBJ databases">
        <title>Draft genome sequence of Actinomadura geliboluensis A8036.</title>
        <authorList>
            <person name="Saricaoglu S."/>
            <person name="Isik K."/>
        </authorList>
    </citation>
    <scope>NUCLEOTIDE SEQUENCE [LARGE SCALE GENOMIC DNA]</scope>
    <source>
        <strain evidence="11 12">A8036</strain>
    </source>
</reference>
<dbReference type="GO" id="GO:0043215">
    <property type="term" value="P:daunorubicin transport"/>
    <property type="evidence" value="ECO:0007669"/>
    <property type="project" value="InterPro"/>
</dbReference>
<dbReference type="AlphaFoldDB" id="A0A5S4H9T6"/>
<keyword evidence="2" id="KW-0813">Transport</keyword>
<keyword evidence="8" id="KW-0046">Antibiotic resistance</keyword>
<evidence type="ECO:0000259" key="10">
    <source>
        <dbReference type="PROSITE" id="PS50893"/>
    </source>
</evidence>
<evidence type="ECO:0000256" key="7">
    <source>
        <dbReference type="ARBA" id="ARBA00023136"/>
    </source>
</evidence>
<dbReference type="GO" id="GO:1900753">
    <property type="term" value="P:doxorubicin transport"/>
    <property type="evidence" value="ECO:0007669"/>
    <property type="project" value="InterPro"/>
</dbReference>
<dbReference type="Proteomes" id="UP000305238">
    <property type="component" value="Unassembled WGS sequence"/>
</dbReference>
<dbReference type="InterPro" id="IPR003439">
    <property type="entry name" value="ABC_transporter-like_ATP-bd"/>
</dbReference>
<keyword evidence="6" id="KW-1278">Translocase</keyword>
<dbReference type="Gene3D" id="3.40.50.300">
    <property type="entry name" value="P-loop containing nucleotide triphosphate hydrolases"/>
    <property type="match status" value="1"/>
</dbReference>
<proteinExistence type="inferred from homology"/>